<evidence type="ECO:0000256" key="1">
    <source>
        <dbReference type="SAM" id="MobiDB-lite"/>
    </source>
</evidence>
<dbReference type="Proteomes" id="UP000078237">
    <property type="component" value="Unassembled WGS sequence"/>
</dbReference>
<feature type="region of interest" description="Disordered" evidence="1">
    <location>
        <begin position="1044"/>
        <end position="1064"/>
    </location>
</feature>
<feature type="compositionally biased region" description="Basic and acidic residues" evidence="1">
    <location>
        <begin position="502"/>
        <end position="526"/>
    </location>
</feature>
<dbReference type="InterPro" id="IPR038769">
    <property type="entry name" value="MTC4"/>
</dbReference>
<feature type="compositionally biased region" description="Low complexity" evidence="1">
    <location>
        <begin position="17"/>
        <end position="27"/>
    </location>
</feature>
<dbReference type="PANTHER" id="PTHR38426:SF1">
    <property type="entry name" value="MAINTENANCE OF TELOMERE CAPPING PROTEIN 4"/>
    <property type="match status" value="1"/>
</dbReference>
<feature type="compositionally biased region" description="Basic and acidic residues" evidence="1">
    <location>
        <begin position="646"/>
        <end position="659"/>
    </location>
</feature>
<comment type="caution">
    <text evidence="3">The sequence shown here is derived from an EMBL/GenBank/DDBJ whole genome shotgun (WGS) entry which is preliminary data.</text>
</comment>
<protein>
    <recommendedName>
        <fullName evidence="5">Maintenance of telomere capping protein 4</fullName>
    </recommendedName>
</protein>
<dbReference type="PANTHER" id="PTHR38426">
    <property type="entry name" value="MAINTENANCE OF TELOMERE CAPPING PROTEIN 4"/>
    <property type="match status" value="1"/>
</dbReference>
<evidence type="ECO:0008006" key="5">
    <source>
        <dbReference type="Google" id="ProtNLM"/>
    </source>
</evidence>
<feature type="region of interest" description="Disordered" evidence="1">
    <location>
        <begin position="476"/>
        <end position="526"/>
    </location>
</feature>
<feature type="compositionally biased region" description="Polar residues" evidence="1">
    <location>
        <begin position="124"/>
        <end position="138"/>
    </location>
</feature>
<feature type="compositionally biased region" description="Gly residues" evidence="1">
    <location>
        <begin position="139"/>
        <end position="151"/>
    </location>
</feature>
<reference evidence="3 4" key="1">
    <citation type="journal article" date="2016" name="Genome Announc.">
        <title>Genome Sequence of Madurella mycetomatis mm55, Isolated from a Human Mycetoma Case in Sudan.</title>
        <authorList>
            <person name="Smit S."/>
            <person name="Derks M.F."/>
            <person name="Bervoets S."/>
            <person name="Fahal A."/>
            <person name="van Leeuwen W."/>
            <person name="van Belkum A."/>
            <person name="van de Sande W.W."/>
        </authorList>
    </citation>
    <scope>NUCLEOTIDE SEQUENCE [LARGE SCALE GENOMIC DNA]</scope>
    <source>
        <strain evidence="4">mm55</strain>
    </source>
</reference>
<feature type="region of interest" description="Disordered" evidence="1">
    <location>
        <begin position="309"/>
        <end position="351"/>
    </location>
</feature>
<feature type="compositionally biased region" description="Polar residues" evidence="1">
    <location>
        <begin position="229"/>
        <end position="247"/>
    </location>
</feature>
<feature type="region of interest" description="Disordered" evidence="1">
    <location>
        <begin position="205"/>
        <end position="260"/>
    </location>
</feature>
<keyword evidence="2" id="KW-0812">Transmembrane</keyword>
<evidence type="ECO:0000313" key="4">
    <source>
        <dbReference type="Proteomes" id="UP000078237"/>
    </source>
</evidence>
<feature type="compositionally biased region" description="Basic and acidic residues" evidence="1">
    <location>
        <begin position="55"/>
        <end position="71"/>
    </location>
</feature>
<evidence type="ECO:0000256" key="2">
    <source>
        <dbReference type="SAM" id="Phobius"/>
    </source>
</evidence>
<feature type="region of interest" description="Disordered" evidence="1">
    <location>
        <begin position="564"/>
        <end position="586"/>
    </location>
</feature>
<proteinExistence type="predicted"/>
<feature type="region of interest" description="Disordered" evidence="1">
    <location>
        <begin position="624"/>
        <end position="669"/>
    </location>
</feature>
<feature type="compositionally biased region" description="Polar residues" evidence="1">
    <location>
        <begin position="29"/>
        <end position="38"/>
    </location>
</feature>
<feature type="compositionally biased region" description="Low complexity" evidence="1">
    <location>
        <begin position="408"/>
        <end position="418"/>
    </location>
</feature>
<feature type="region of interest" description="Disordered" evidence="1">
    <location>
        <begin position="707"/>
        <end position="806"/>
    </location>
</feature>
<dbReference type="EMBL" id="LCTW02000003">
    <property type="protein sequence ID" value="KXX83166.1"/>
    <property type="molecule type" value="Genomic_DNA"/>
</dbReference>
<feature type="compositionally biased region" description="Low complexity" evidence="1">
    <location>
        <begin position="713"/>
        <end position="726"/>
    </location>
</feature>
<organism evidence="3 4">
    <name type="scientific">Madurella mycetomatis</name>
    <dbReference type="NCBI Taxonomy" id="100816"/>
    <lineage>
        <taxon>Eukaryota</taxon>
        <taxon>Fungi</taxon>
        <taxon>Dikarya</taxon>
        <taxon>Ascomycota</taxon>
        <taxon>Pezizomycotina</taxon>
        <taxon>Sordariomycetes</taxon>
        <taxon>Sordariomycetidae</taxon>
        <taxon>Sordariales</taxon>
        <taxon>Sordariales incertae sedis</taxon>
        <taxon>Madurella</taxon>
    </lineage>
</organism>
<gene>
    <name evidence="3" type="ORF">MMYC01_200345</name>
</gene>
<dbReference type="OrthoDB" id="5402622at2759"/>
<feature type="compositionally biased region" description="Polar residues" evidence="1">
    <location>
        <begin position="1051"/>
        <end position="1061"/>
    </location>
</feature>
<feature type="transmembrane region" description="Helical" evidence="2">
    <location>
        <begin position="1167"/>
        <end position="1194"/>
    </location>
</feature>
<keyword evidence="2" id="KW-0472">Membrane</keyword>
<dbReference type="AlphaFoldDB" id="A0A175WHI9"/>
<feature type="region of interest" description="Disordered" evidence="1">
    <location>
        <begin position="841"/>
        <end position="883"/>
    </location>
</feature>
<feature type="compositionally biased region" description="Polar residues" evidence="1">
    <location>
        <begin position="761"/>
        <end position="781"/>
    </location>
</feature>
<feature type="compositionally biased region" description="Basic and acidic residues" evidence="1">
    <location>
        <begin position="729"/>
        <end position="743"/>
    </location>
</feature>
<dbReference type="VEuPathDB" id="FungiDB:MMYC01_200345"/>
<feature type="compositionally biased region" description="Basic and acidic residues" evidence="1">
    <location>
        <begin position="96"/>
        <end position="110"/>
    </location>
</feature>
<feature type="region of interest" description="Disordered" evidence="1">
    <location>
        <begin position="927"/>
        <end position="1010"/>
    </location>
</feature>
<feature type="compositionally biased region" description="Basic and acidic residues" evidence="1">
    <location>
        <begin position="956"/>
        <end position="965"/>
    </location>
</feature>
<feature type="region of interest" description="Disordered" evidence="1">
    <location>
        <begin position="403"/>
        <end position="426"/>
    </location>
</feature>
<name>A0A175WHI9_9PEZI</name>
<feature type="compositionally biased region" description="Low complexity" evidence="1">
    <location>
        <begin position="844"/>
        <end position="853"/>
    </location>
</feature>
<keyword evidence="2" id="KW-1133">Transmembrane helix</keyword>
<dbReference type="STRING" id="100816.A0A175WHI9"/>
<feature type="compositionally biased region" description="Low complexity" evidence="1">
    <location>
        <begin position="318"/>
        <end position="344"/>
    </location>
</feature>
<sequence length="1210" mass="131668">MADHDASPPSNIRLRHAAGSSGADAADTNLLNIFNTDSMAPPSSVETDFLGRAPSRPDSRTYVDRRSSDAHRTHKHRSSGGFLLADPLLSRQGSARHPDVPTRSHSDKHNRASAKQHAYGTGQHGQVSSQPRAYSSGTQGSGPEPGYGTRPGGPLEEGSASSTIAKPDSLAGDTAVGPSPRASIGQLDIDSAQIVTMALNLSESRRLASRRNVSQPTPPRLAPLPDNAQGGSLRQHLQQQRKMSRTVSPRPDRTPKLGASRILSPLQSALEPEGTYRYHFSQSTLARAQKAKEYLELTAQYRRILELLPPLEPPPTSGPSAASPPSTPNSSAPVSRVSTTTSDTRIGRPYNPLQYIRNRKVRARERKAIDGEAQGFNDVIRVSEWIDDVAKWVATGQARTPGNPALPPFAGAQAAALQNSPPSTNPRAIVAAAKPKRPRVDWVIDPADMIADVYWLELDDNKRLVEDRHWRRVFPQAPDAPRPLSRDEAAPRLATPGGSTKDLSDAHTPAEKPSSDPPSSRHDHEHVLSAARDRAQQKLRAFKSAHHRHAGSITKSDLLRLHRGSLSESSDTDSDRRRRARNGAAANAVRSVFEKQMEEMIAREQRDAESHPLYDHEALRIKFPGASPMTPERDGQHSAATPNSNHRLDTRAELSEPEGKSLGLKPLPAGRASLEVPEMRRFSLHSDTSQPNSPDMRPARDVGRVPAIGMDLSPMSSRPGSPSRNPLTKVKDIFRERSKERSSDAQAAVDDGAVSPGVLSDTFSPETAWSGMSSPERQPSRSPVGERVLGHRSQKSSGNMRLRGEDGGLSLRSLLRGGPRIDTVLRSGVSKVSDILWRKESGGLEDQSSSTSSDDSDADARGRSRGPRSARHSTEDGKGHFETMPELTPAVAFGESSTQGQLLAYPPAQPLSRRSSRFDLLKPPRIDVQNASPSVSPPPQLVRQRSPVGSDTESQPGDRRREHARGPSGRLDAALTFPAKPRPPSTNASSHHWPLPGRGSSASSIGGGATTVSRREIARLRALLLSSGIHAMELDRRTTTEQPLLLPSPDITATSTSTGNPTAPPTHIYPLTARSLSASLSASASHFQTLTSQFTISSAPALERRVDDLRTKIAGELTTLAQSAIDAADEANHDLVVGQRLKVKRVVDGMEKMLRRRRRRFRWVRRAGWLAVEWVLVGFMWYVWFVVMIARVVFGVGKGFVRGVRWLLWL</sequence>
<evidence type="ECO:0000313" key="3">
    <source>
        <dbReference type="EMBL" id="KXX83166.1"/>
    </source>
</evidence>
<feature type="compositionally biased region" description="Basic and acidic residues" evidence="1">
    <location>
        <begin position="872"/>
        <end position="883"/>
    </location>
</feature>
<accession>A0A175WHI9</accession>
<feature type="region of interest" description="Disordered" evidence="1">
    <location>
        <begin position="1"/>
        <end position="184"/>
    </location>
</feature>
<keyword evidence="4" id="KW-1185">Reference proteome</keyword>